<sequence>MGDYRHPAMSTVMVFIVSGQTVSTFVTALETKCVMVKQGSVTSVKDPGLDPHANDIAFKFSDPNSTRKAYGSRHLDNISPPMYSHLAHDGNYSTCSSTNNTSAGSGRKINPFWSIYFINNTRFNDFQLVLSDNKTLKAYFKGYKIYIENLTSWGYSDEEKIKVPLTTSRSLCYQQNGSKIANRTMVVQCENTLIGNSVRIEMANKNTQLVLCDIKISADGFPDTGFKIEVYNNSTSLFEKVFDNSTDVRPMTGIVLTSKGQYFKIRQMAGKQHLDMCEIQMFGYCPENYCGYNCSIPCNCRVPGSMKDRLTGVCTSGCAGRSTGRNGLCDHVCSNTTWGEECTYQCGHCNNGDSCNVSNGHCKTCAPGYKPTPKCEDECDLDKYGFNCSRNCGHCGLGLDCDKASGYCSAGCDAGWNGTLCDQECENGTYGSNCLETCGNCVAGCKKRTGTCLGGCLSGFKGETCKDIASSSGSVIAGSVVVVIVIAVGIVISVIFIRRRKAKPIKRRTAKSTYANGTEDDQSGINMVGENNVYINTTAVQQTSTAQDDHSRVVLQTETSYINACFIKGFQKTISYVASQGPMESNMEDFWQMIWEQNIQTVVMVTNLVEETKMKCLQYWGEGLKHKTAYGNFEVTLMKEEVFADFCIRTVGFHRTTHPSERRKLTQFHYTSWPDKDVPQSPISLIHFWRKGQYRLLHRLMLELFVLPFEPVRNELFDNTFREMSRVAHKSKSRKSRLRLQYEDLDKGLEMDSVDDDIACTNALLPDNYSKNRFDHILSADEYRPFLRSQGKGRNNYINAVFMPSYTNPKGFIISQLPLPSTAVDVCRLIIDEEINLVVQFDDSGKEEIGRFLPENEEKMKIDAFEVRRVRTYSGQDCQIQTVCLKLNHRTRTFKHILFKKWTRNRLVPPDSSSLLNLVKEVEGQQSPEDDWDSPILVLCLNGAERSGLFVVLMNILERCRVEGEVSIPQVIRYLRSRRKQIVPNLEQYVYCHNVTAKYLESSMTYANLQSAGSDA</sequence>
<dbReference type="InterPro" id="IPR050348">
    <property type="entry name" value="Protein-Tyr_Phosphatase"/>
</dbReference>
<keyword evidence="5" id="KW-1185">Reference proteome</keyword>
<evidence type="ECO:0000259" key="3">
    <source>
        <dbReference type="PROSITE" id="PS50056"/>
    </source>
</evidence>
<dbReference type="InterPro" id="IPR000242">
    <property type="entry name" value="PTP_cat"/>
</dbReference>
<dbReference type="SMART" id="SM00194">
    <property type="entry name" value="PTPc"/>
    <property type="match status" value="2"/>
</dbReference>
<evidence type="ECO:0000259" key="2">
    <source>
        <dbReference type="PROSITE" id="PS50055"/>
    </source>
</evidence>
<dbReference type="SMART" id="SM00404">
    <property type="entry name" value="PTPc_motif"/>
    <property type="match status" value="1"/>
</dbReference>
<dbReference type="Gene3D" id="2.60.120.260">
    <property type="entry name" value="Galactose-binding domain-like"/>
    <property type="match status" value="1"/>
</dbReference>
<feature type="transmembrane region" description="Helical" evidence="1">
    <location>
        <begin position="475"/>
        <end position="497"/>
    </location>
</feature>
<dbReference type="CDD" id="cd00047">
    <property type="entry name" value="PTPc"/>
    <property type="match status" value="2"/>
</dbReference>
<dbReference type="Gene3D" id="2.170.300.10">
    <property type="entry name" value="Tie2 ligand-binding domain superfamily"/>
    <property type="match status" value="1"/>
</dbReference>
<evidence type="ECO:0000313" key="5">
    <source>
        <dbReference type="Proteomes" id="UP001164746"/>
    </source>
</evidence>
<dbReference type="PANTHER" id="PTHR19134:SF449">
    <property type="entry name" value="TYROSINE-PROTEIN PHOSPHATASE 1"/>
    <property type="match status" value="1"/>
</dbReference>
<evidence type="ECO:0000256" key="1">
    <source>
        <dbReference type="SAM" id="Phobius"/>
    </source>
</evidence>
<keyword evidence="1" id="KW-0472">Membrane</keyword>
<dbReference type="PROSITE" id="PS50055">
    <property type="entry name" value="TYR_PHOSPHATASE_PTP"/>
    <property type="match status" value="1"/>
</dbReference>
<keyword evidence="1" id="KW-1133">Transmembrane helix</keyword>
<dbReference type="Pfam" id="PF00102">
    <property type="entry name" value="Y_phosphatase"/>
    <property type="match status" value="2"/>
</dbReference>
<name>A0ABY7DQH2_MYAAR</name>
<dbReference type="PANTHER" id="PTHR19134">
    <property type="entry name" value="RECEPTOR-TYPE TYROSINE-PROTEIN PHOSPHATASE"/>
    <property type="match status" value="1"/>
</dbReference>
<evidence type="ECO:0000313" key="4">
    <source>
        <dbReference type="EMBL" id="WAQ98353.1"/>
    </source>
</evidence>
<reference evidence="4" key="1">
    <citation type="submission" date="2022-11" db="EMBL/GenBank/DDBJ databases">
        <title>Centuries of genome instability and evolution in soft-shell clam transmissible cancer (bioRxiv).</title>
        <authorList>
            <person name="Hart S.F.M."/>
            <person name="Yonemitsu M.A."/>
            <person name="Giersch R.M."/>
            <person name="Beal B.F."/>
            <person name="Arriagada G."/>
            <person name="Davis B.W."/>
            <person name="Ostrander E.A."/>
            <person name="Goff S.P."/>
            <person name="Metzger M.J."/>
        </authorList>
    </citation>
    <scope>NUCLEOTIDE SEQUENCE</scope>
    <source>
        <strain evidence="4">MELC-2E11</strain>
        <tissue evidence="4">Siphon/mantle</tissue>
    </source>
</reference>
<protein>
    <submittedName>
        <fullName evidence="4">PTPRA-like protein</fullName>
    </submittedName>
</protein>
<accession>A0ABY7DQH2</accession>
<dbReference type="PRINTS" id="PR00700">
    <property type="entry name" value="PRTYPHPHTASE"/>
</dbReference>
<dbReference type="PROSITE" id="PS50056">
    <property type="entry name" value="TYR_PHOSPHATASE_2"/>
    <property type="match status" value="1"/>
</dbReference>
<dbReference type="EMBL" id="CP111014">
    <property type="protein sequence ID" value="WAQ98353.1"/>
    <property type="molecule type" value="Genomic_DNA"/>
</dbReference>
<gene>
    <name evidence="4" type="ORF">MAR_022726</name>
</gene>
<feature type="domain" description="Tyrosine-protein phosphatase" evidence="2">
    <location>
        <begin position="530"/>
        <end position="999"/>
    </location>
</feature>
<dbReference type="InterPro" id="IPR000387">
    <property type="entry name" value="Tyr_Pase_dom"/>
</dbReference>
<dbReference type="Gene3D" id="3.90.190.10">
    <property type="entry name" value="Protein tyrosine phosphatase superfamily"/>
    <property type="match status" value="2"/>
</dbReference>
<dbReference type="SUPFAM" id="SSF52799">
    <property type="entry name" value="(Phosphotyrosine protein) phosphatases II"/>
    <property type="match status" value="2"/>
</dbReference>
<proteinExistence type="predicted"/>
<keyword evidence="1" id="KW-0812">Transmembrane</keyword>
<dbReference type="InterPro" id="IPR003595">
    <property type="entry name" value="Tyr_Pase_cat"/>
</dbReference>
<feature type="domain" description="Tyrosine specific protein phosphatases" evidence="3">
    <location>
        <begin position="913"/>
        <end position="990"/>
    </location>
</feature>
<dbReference type="InterPro" id="IPR029021">
    <property type="entry name" value="Prot-tyrosine_phosphatase-like"/>
</dbReference>
<organism evidence="4 5">
    <name type="scientific">Mya arenaria</name>
    <name type="common">Soft-shell clam</name>
    <dbReference type="NCBI Taxonomy" id="6604"/>
    <lineage>
        <taxon>Eukaryota</taxon>
        <taxon>Metazoa</taxon>
        <taxon>Spiralia</taxon>
        <taxon>Lophotrochozoa</taxon>
        <taxon>Mollusca</taxon>
        <taxon>Bivalvia</taxon>
        <taxon>Autobranchia</taxon>
        <taxon>Heteroconchia</taxon>
        <taxon>Euheterodonta</taxon>
        <taxon>Imparidentia</taxon>
        <taxon>Neoheterodontei</taxon>
        <taxon>Myida</taxon>
        <taxon>Myoidea</taxon>
        <taxon>Myidae</taxon>
        <taxon>Mya</taxon>
    </lineage>
</organism>
<dbReference type="Proteomes" id="UP001164746">
    <property type="component" value="Chromosome 3"/>
</dbReference>